<dbReference type="InterPro" id="IPR013324">
    <property type="entry name" value="RNA_pol_sigma_r3/r4-like"/>
</dbReference>
<dbReference type="InterPro" id="IPR013249">
    <property type="entry name" value="RNA_pol_sigma70_r4_t2"/>
</dbReference>
<feature type="domain" description="RNA polymerase sigma factor 70 region 4 type 2" evidence="7">
    <location>
        <begin position="113"/>
        <end position="161"/>
    </location>
</feature>
<proteinExistence type="inferred from homology"/>
<reference evidence="8 9" key="1">
    <citation type="submission" date="2021-03" db="EMBL/GenBank/DDBJ databases">
        <title>Sequencing the genomes of 1000 actinobacteria strains.</title>
        <authorList>
            <person name="Klenk H.-P."/>
        </authorList>
    </citation>
    <scope>NUCLEOTIDE SEQUENCE [LARGE SCALE GENOMIC DNA]</scope>
    <source>
        <strain evidence="8 9">DSM 46670</strain>
    </source>
</reference>
<keyword evidence="4" id="KW-0238">DNA-binding</keyword>
<keyword evidence="5" id="KW-0804">Transcription</keyword>
<evidence type="ECO:0000313" key="9">
    <source>
        <dbReference type="Proteomes" id="UP001519332"/>
    </source>
</evidence>
<evidence type="ECO:0000259" key="7">
    <source>
        <dbReference type="Pfam" id="PF08281"/>
    </source>
</evidence>
<evidence type="ECO:0000256" key="1">
    <source>
        <dbReference type="ARBA" id="ARBA00010641"/>
    </source>
</evidence>
<evidence type="ECO:0000256" key="4">
    <source>
        <dbReference type="ARBA" id="ARBA00023125"/>
    </source>
</evidence>
<dbReference type="Gene3D" id="1.10.1740.10">
    <property type="match status" value="1"/>
</dbReference>
<dbReference type="Proteomes" id="UP001519332">
    <property type="component" value="Unassembled WGS sequence"/>
</dbReference>
<dbReference type="InterPro" id="IPR014284">
    <property type="entry name" value="RNA_pol_sigma-70_dom"/>
</dbReference>
<name>A0ABS4T5U2_9PSEU</name>
<organism evidence="8 9">
    <name type="scientific">Kibdelosporangium banguiense</name>
    <dbReference type="NCBI Taxonomy" id="1365924"/>
    <lineage>
        <taxon>Bacteria</taxon>
        <taxon>Bacillati</taxon>
        <taxon>Actinomycetota</taxon>
        <taxon>Actinomycetes</taxon>
        <taxon>Pseudonocardiales</taxon>
        <taxon>Pseudonocardiaceae</taxon>
        <taxon>Kibdelosporangium</taxon>
    </lineage>
</organism>
<comment type="similarity">
    <text evidence="1">Belongs to the sigma-70 factor family. ECF subfamily.</text>
</comment>
<evidence type="ECO:0000259" key="6">
    <source>
        <dbReference type="Pfam" id="PF04542"/>
    </source>
</evidence>
<dbReference type="PANTHER" id="PTHR43133">
    <property type="entry name" value="RNA POLYMERASE ECF-TYPE SIGMA FACTO"/>
    <property type="match status" value="1"/>
</dbReference>
<dbReference type="CDD" id="cd06171">
    <property type="entry name" value="Sigma70_r4"/>
    <property type="match status" value="1"/>
</dbReference>
<dbReference type="Gene3D" id="1.10.10.10">
    <property type="entry name" value="Winged helix-like DNA-binding domain superfamily/Winged helix DNA-binding domain"/>
    <property type="match status" value="1"/>
</dbReference>
<dbReference type="Pfam" id="PF08281">
    <property type="entry name" value="Sigma70_r4_2"/>
    <property type="match status" value="1"/>
</dbReference>
<dbReference type="RefSeq" id="WP_209633482.1">
    <property type="nucleotide sequence ID" value="NZ_JAGINW010000001.1"/>
</dbReference>
<comment type="caution">
    <text evidence="8">The sequence shown here is derived from an EMBL/GenBank/DDBJ whole genome shotgun (WGS) entry which is preliminary data.</text>
</comment>
<evidence type="ECO:0000256" key="5">
    <source>
        <dbReference type="ARBA" id="ARBA00023163"/>
    </source>
</evidence>
<dbReference type="InterPro" id="IPR013325">
    <property type="entry name" value="RNA_pol_sigma_r2"/>
</dbReference>
<dbReference type="NCBIfam" id="TIGR02937">
    <property type="entry name" value="sigma70-ECF"/>
    <property type="match status" value="1"/>
</dbReference>
<feature type="domain" description="RNA polymerase sigma-70 region 2" evidence="6">
    <location>
        <begin position="9"/>
        <end position="76"/>
    </location>
</feature>
<gene>
    <name evidence="8" type="ORF">JOF56_000222</name>
</gene>
<accession>A0ABS4T5U2</accession>
<keyword evidence="3" id="KW-0731">Sigma factor</keyword>
<keyword evidence="2" id="KW-0805">Transcription regulation</keyword>
<evidence type="ECO:0000256" key="3">
    <source>
        <dbReference type="ARBA" id="ARBA00023082"/>
    </source>
</evidence>
<dbReference type="SUPFAM" id="SSF88946">
    <property type="entry name" value="Sigma2 domain of RNA polymerase sigma factors"/>
    <property type="match status" value="1"/>
</dbReference>
<protein>
    <submittedName>
        <fullName evidence="8">RNA polymerase sigma-70 factor (ECF subfamily)</fullName>
    </submittedName>
</protein>
<dbReference type="InterPro" id="IPR007627">
    <property type="entry name" value="RNA_pol_sigma70_r2"/>
</dbReference>
<evidence type="ECO:0000256" key="2">
    <source>
        <dbReference type="ARBA" id="ARBA00023015"/>
    </source>
</evidence>
<dbReference type="InterPro" id="IPR036388">
    <property type="entry name" value="WH-like_DNA-bd_sf"/>
</dbReference>
<sequence>MSALDLAELYDTHARDLHYYLARRVGPQTADDLVADAFLAVWEHRDRYDPARASPKAWLYGVATTLLRNHVRREHRRLRAWARESGRAMPVDDFGARVAESADAGILAGQAAAVLAELRSEERDALLLVAWAGLSPSEISAVLDVPVSTVRSRLHRARTRLRTALTVKEDNHA</sequence>
<dbReference type="EMBL" id="JAGINW010000001">
    <property type="protein sequence ID" value="MBP2319837.1"/>
    <property type="molecule type" value="Genomic_DNA"/>
</dbReference>
<keyword evidence="9" id="KW-1185">Reference proteome</keyword>
<dbReference type="PANTHER" id="PTHR43133:SF8">
    <property type="entry name" value="RNA POLYMERASE SIGMA FACTOR HI_1459-RELATED"/>
    <property type="match status" value="1"/>
</dbReference>
<dbReference type="InterPro" id="IPR039425">
    <property type="entry name" value="RNA_pol_sigma-70-like"/>
</dbReference>
<dbReference type="Pfam" id="PF04542">
    <property type="entry name" value="Sigma70_r2"/>
    <property type="match status" value="1"/>
</dbReference>
<evidence type="ECO:0000313" key="8">
    <source>
        <dbReference type="EMBL" id="MBP2319837.1"/>
    </source>
</evidence>
<dbReference type="SUPFAM" id="SSF88659">
    <property type="entry name" value="Sigma3 and sigma4 domains of RNA polymerase sigma factors"/>
    <property type="match status" value="1"/>
</dbReference>